<gene>
    <name evidence="4" type="ORF">TSOC_014758</name>
</gene>
<evidence type="ECO:0000313" key="4">
    <source>
        <dbReference type="EMBL" id="PNG99462.1"/>
    </source>
</evidence>
<dbReference type="SUPFAM" id="SSF54695">
    <property type="entry name" value="POZ domain"/>
    <property type="match status" value="1"/>
</dbReference>
<name>A0A2J7ZGR6_9CHLO</name>
<feature type="compositionally biased region" description="Low complexity" evidence="2">
    <location>
        <begin position="343"/>
        <end position="365"/>
    </location>
</feature>
<dbReference type="Proteomes" id="UP000236333">
    <property type="component" value="Unassembled WGS sequence"/>
</dbReference>
<proteinExistence type="predicted"/>
<accession>A0A2J7ZGR6</accession>
<dbReference type="Pfam" id="PF00651">
    <property type="entry name" value="BTB"/>
    <property type="match status" value="1"/>
</dbReference>
<comment type="caution">
    <text evidence="4">The sequence shown here is derived from an EMBL/GenBank/DDBJ whole genome shotgun (WGS) entry which is preliminary data.</text>
</comment>
<dbReference type="PANTHER" id="PTHR24410">
    <property type="entry name" value="HL07962P-RELATED"/>
    <property type="match status" value="1"/>
</dbReference>
<dbReference type="InterPro" id="IPR000210">
    <property type="entry name" value="BTB/POZ_dom"/>
</dbReference>
<dbReference type="AlphaFoldDB" id="A0A2J7ZGR6"/>
<protein>
    <recommendedName>
        <fullName evidence="3">BTB domain-containing protein</fullName>
    </recommendedName>
</protein>
<feature type="non-terminal residue" evidence="4">
    <location>
        <position position="508"/>
    </location>
</feature>
<organism evidence="4 5">
    <name type="scientific">Tetrabaena socialis</name>
    <dbReference type="NCBI Taxonomy" id="47790"/>
    <lineage>
        <taxon>Eukaryota</taxon>
        <taxon>Viridiplantae</taxon>
        <taxon>Chlorophyta</taxon>
        <taxon>core chlorophytes</taxon>
        <taxon>Chlorophyceae</taxon>
        <taxon>CS clade</taxon>
        <taxon>Chlamydomonadales</taxon>
        <taxon>Tetrabaenaceae</taxon>
        <taxon>Tetrabaena</taxon>
    </lineage>
</organism>
<dbReference type="Gene3D" id="3.30.710.10">
    <property type="entry name" value="Potassium Channel Kv1.1, Chain A"/>
    <property type="match status" value="1"/>
</dbReference>
<dbReference type="CDD" id="cd14733">
    <property type="entry name" value="BACK"/>
    <property type="match status" value="1"/>
</dbReference>
<dbReference type="InterPro" id="IPR051481">
    <property type="entry name" value="BTB-POZ/Galectin-3-binding"/>
</dbReference>
<evidence type="ECO:0000259" key="3">
    <source>
        <dbReference type="Pfam" id="PF00651"/>
    </source>
</evidence>
<feature type="region of interest" description="Disordered" evidence="2">
    <location>
        <begin position="185"/>
        <end position="372"/>
    </location>
</feature>
<evidence type="ECO:0000256" key="2">
    <source>
        <dbReference type="SAM" id="MobiDB-lite"/>
    </source>
</evidence>
<keyword evidence="5" id="KW-1185">Reference proteome</keyword>
<evidence type="ECO:0000256" key="1">
    <source>
        <dbReference type="ARBA" id="ARBA00004906"/>
    </source>
</evidence>
<reference evidence="4 5" key="1">
    <citation type="journal article" date="2017" name="Mol. Biol. Evol.">
        <title>The 4-celled Tetrabaena socialis nuclear genome reveals the essential components for genetic control of cell number at the origin of multicellularity in the volvocine lineage.</title>
        <authorList>
            <person name="Featherston J."/>
            <person name="Arakaki Y."/>
            <person name="Hanschen E.R."/>
            <person name="Ferris P.J."/>
            <person name="Michod R.E."/>
            <person name="Olson B.J.S.C."/>
            <person name="Nozaki H."/>
            <person name="Durand P.M."/>
        </authorList>
    </citation>
    <scope>NUCLEOTIDE SEQUENCE [LARGE SCALE GENOMIC DNA]</scope>
    <source>
        <strain evidence="4 5">NIES-571</strain>
    </source>
</reference>
<sequence>PGGATGKELPVQGVDSAALETVLGYFYRGECLLSPATAVPIYDVCLKLEVPGLSAACEQYIQTNMNPHTCPVFLDAAVQLLLEHTQSMCLAYAASRFDDVVASPSFQALSGESVRLLLTHTRPTVGDVGLARALARWAVQKPEHLGECEAMFQELNITASALLQLLQSPEFVSALQPLAAPAARVGASGGAAPPLEQQQQQQQQPQGPAAEGPHGSQGQPHAQALLFRAASGQRRSPSTSSSGRRDGGAGAAPPERAGGGGSRLAGGLALGERRAQNGGGGGAWDAAEGGGLQRPSSSGRGAAPQPPGLGLRSVQSDPSTGVLHRDREGGEGPALQPPEGRRSGAPGALGELGADADAGSGAEPPARARWSAQGLRDAGVDVGGGGGGGDGLGPLAARGLLDAVSGGGGGGGGVAGNGGVVAVPLPALEQAGLVLTLQAGALVATGGALGPRQLPLRVVPSGPGAGSELLALLPAALVRGLHAAVQRQAEAEALAAEREDLLQQEEAA</sequence>
<feature type="domain" description="BTB" evidence="3">
    <location>
        <begin position="7"/>
        <end position="64"/>
    </location>
</feature>
<feature type="compositionally biased region" description="Low complexity" evidence="2">
    <location>
        <begin position="190"/>
        <end position="213"/>
    </location>
</feature>
<dbReference type="PANTHER" id="PTHR24410:SF23">
    <property type="entry name" value="BTB DOMAIN-CONTAINING PROTEIN-RELATED"/>
    <property type="match status" value="1"/>
</dbReference>
<dbReference type="InterPro" id="IPR011333">
    <property type="entry name" value="SKP1/BTB/POZ_sf"/>
</dbReference>
<comment type="pathway">
    <text evidence="1">Protein modification; protein ubiquitination.</text>
</comment>
<dbReference type="EMBL" id="PGGS01002854">
    <property type="protein sequence ID" value="PNG99462.1"/>
    <property type="molecule type" value="Genomic_DNA"/>
</dbReference>
<dbReference type="OrthoDB" id="514967at2759"/>
<evidence type="ECO:0000313" key="5">
    <source>
        <dbReference type="Proteomes" id="UP000236333"/>
    </source>
</evidence>
<feature type="non-terminal residue" evidence="4">
    <location>
        <position position="1"/>
    </location>
</feature>
<feature type="compositionally biased region" description="Gly residues" evidence="2">
    <location>
        <begin position="277"/>
        <end position="292"/>
    </location>
</feature>
<feature type="compositionally biased region" description="Low complexity" evidence="2">
    <location>
        <begin position="230"/>
        <end position="242"/>
    </location>
</feature>